<organism evidence="1">
    <name type="scientific">freshwater metagenome</name>
    <dbReference type="NCBI Taxonomy" id="449393"/>
    <lineage>
        <taxon>unclassified sequences</taxon>
        <taxon>metagenomes</taxon>
        <taxon>ecological metagenomes</taxon>
    </lineage>
</organism>
<protein>
    <submittedName>
        <fullName evidence="1">Unannotated protein</fullName>
    </submittedName>
</protein>
<dbReference type="EMBL" id="CAEZSD010000015">
    <property type="protein sequence ID" value="CAB4530324.1"/>
    <property type="molecule type" value="Genomic_DNA"/>
</dbReference>
<gene>
    <name evidence="1" type="ORF">UFOPK1399_00229</name>
</gene>
<accession>A0A6J6AUZ7</accession>
<evidence type="ECO:0000313" key="1">
    <source>
        <dbReference type="EMBL" id="CAB4530324.1"/>
    </source>
</evidence>
<sequence length="178" mass="20695">MASLAELVQNRVVNFYDECLTLGENLGEEERLALYRYLYSSKKREYKTQARALLSQKRFCNFIANGEVEYKVSSNCVEFRTRRLDSLEFTPVVREMKLGLTRPIRIRRLKRFFAQSAVDVIRNFPLASADVDPDVGFGINTFPYYSLRHFSNGGSKMLGLLRKIRTYDSEVLVKLRTL</sequence>
<reference evidence="1" key="1">
    <citation type="submission" date="2020-05" db="EMBL/GenBank/DDBJ databases">
        <authorList>
            <person name="Chiriac C."/>
            <person name="Salcher M."/>
            <person name="Ghai R."/>
            <person name="Kavagutti S V."/>
        </authorList>
    </citation>
    <scope>NUCLEOTIDE SEQUENCE</scope>
</reference>
<proteinExistence type="predicted"/>
<name>A0A6J6AUZ7_9ZZZZ</name>
<dbReference type="AlphaFoldDB" id="A0A6J6AUZ7"/>